<dbReference type="GO" id="GO:0042799">
    <property type="term" value="F:histone H4K20 methyltransferase activity"/>
    <property type="evidence" value="ECO:0007669"/>
    <property type="project" value="TreeGrafter"/>
</dbReference>
<evidence type="ECO:0000313" key="1">
    <source>
        <dbReference type="EMBL" id="KAJ8017649.1"/>
    </source>
</evidence>
<dbReference type="GO" id="GO:0043516">
    <property type="term" value="P:regulation of DNA damage response, signal transduction by p53 class mediator"/>
    <property type="evidence" value="ECO:0007669"/>
    <property type="project" value="TreeGrafter"/>
</dbReference>
<sequence>MAVQYLRYHVCLCGFPIGMRRSRRKRCRPNIDGLTQEDPPGFCVKRSPGKGRGVFATDTFENGDILVYAGELLSGEEGDEREDGPVDSVFRFFFNYNQRRWW</sequence>
<dbReference type="GO" id="GO:0006357">
    <property type="term" value="P:regulation of transcription by RNA polymerase II"/>
    <property type="evidence" value="ECO:0007669"/>
    <property type="project" value="TreeGrafter"/>
</dbReference>
<keyword evidence="2" id="KW-1185">Reference proteome</keyword>
<dbReference type="AlphaFoldDB" id="A0A9Q0YAF3"/>
<name>A0A9Q0YAF3_HOLLE</name>
<dbReference type="GO" id="GO:0005634">
    <property type="term" value="C:nucleus"/>
    <property type="evidence" value="ECO:0007669"/>
    <property type="project" value="TreeGrafter"/>
</dbReference>
<dbReference type="GO" id="GO:0005700">
    <property type="term" value="C:polytene chromosome"/>
    <property type="evidence" value="ECO:0007669"/>
    <property type="project" value="TreeGrafter"/>
</dbReference>
<dbReference type="Gene3D" id="2.170.270.10">
    <property type="entry name" value="SET domain"/>
    <property type="match status" value="1"/>
</dbReference>
<gene>
    <name evidence="1" type="ORF">HOLleu_44789</name>
</gene>
<reference evidence="1" key="1">
    <citation type="submission" date="2021-10" db="EMBL/GenBank/DDBJ databases">
        <title>Tropical sea cucumber genome reveals ecological adaptation and Cuvierian tubules defense mechanism.</title>
        <authorList>
            <person name="Chen T."/>
        </authorList>
    </citation>
    <scope>NUCLEOTIDE SEQUENCE</scope>
    <source>
        <strain evidence="1">Nanhai2018</strain>
        <tissue evidence="1">Muscle</tissue>
    </source>
</reference>
<protein>
    <submittedName>
        <fullName evidence="1">Uncharacterized protein</fullName>
    </submittedName>
</protein>
<dbReference type="Proteomes" id="UP001152320">
    <property type="component" value="Unassembled WGS sequence"/>
</dbReference>
<dbReference type="SUPFAM" id="SSF82199">
    <property type="entry name" value="SET domain"/>
    <property type="match status" value="1"/>
</dbReference>
<proteinExistence type="predicted"/>
<dbReference type="InterPro" id="IPR046341">
    <property type="entry name" value="SET_dom_sf"/>
</dbReference>
<dbReference type="OrthoDB" id="10059338at2759"/>
<comment type="caution">
    <text evidence="1">The sequence shown here is derived from an EMBL/GenBank/DDBJ whole genome shotgun (WGS) entry which is preliminary data.</text>
</comment>
<evidence type="ECO:0000313" key="2">
    <source>
        <dbReference type="Proteomes" id="UP001152320"/>
    </source>
</evidence>
<dbReference type="PANTHER" id="PTHR46167:SF1">
    <property type="entry name" value="N-LYSINE METHYLTRANSFERASE KMT5A"/>
    <property type="match status" value="1"/>
</dbReference>
<dbReference type="PANTHER" id="PTHR46167">
    <property type="entry name" value="N-LYSINE METHYLTRANSFERASE KMT5A"/>
    <property type="match status" value="1"/>
</dbReference>
<dbReference type="InterPro" id="IPR051760">
    <property type="entry name" value="KMT5A"/>
</dbReference>
<organism evidence="1 2">
    <name type="scientific">Holothuria leucospilota</name>
    <name type="common">Black long sea cucumber</name>
    <name type="synonym">Mertensiothuria leucospilota</name>
    <dbReference type="NCBI Taxonomy" id="206669"/>
    <lineage>
        <taxon>Eukaryota</taxon>
        <taxon>Metazoa</taxon>
        <taxon>Echinodermata</taxon>
        <taxon>Eleutherozoa</taxon>
        <taxon>Echinozoa</taxon>
        <taxon>Holothuroidea</taxon>
        <taxon>Aspidochirotacea</taxon>
        <taxon>Aspidochirotida</taxon>
        <taxon>Holothuriidae</taxon>
        <taxon>Holothuria</taxon>
    </lineage>
</organism>
<accession>A0A9Q0YAF3</accession>
<dbReference type="EMBL" id="JAIZAY010001239">
    <property type="protein sequence ID" value="KAJ8017649.1"/>
    <property type="molecule type" value="Genomic_DNA"/>
</dbReference>